<keyword evidence="9" id="KW-1185">Reference proteome</keyword>
<evidence type="ECO:0000259" key="7">
    <source>
        <dbReference type="PROSITE" id="PS50940"/>
    </source>
</evidence>
<evidence type="ECO:0000256" key="6">
    <source>
        <dbReference type="SAM" id="SignalP"/>
    </source>
</evidence>
<dbReference type="GO" id="GO:0005576">
    <property type="term" value="C:extracellular region"/>
    <property type="evidence" value="ECO:0007669"/>
    <property type="project" value="InterPro"/>
</dbReference>
<evidence type="ECO:0000256" key="2">
    <source>
        <dbReference type="ARBA" id="ARBA00022729"/>
    </source>
</evidence>
<organism evidence="8 9">
    <name type="scientific">Ladona fulva</name>
    <name type="common">Scarce chaser dragonfly</name>
    <name type="synonym">Libellula fulva</name>
    <dbReference type="NCBI Taxonomy" id="123851"/>
    <lineage>
        <taxon>Eukaryota</taxon>
        <taxon>Metazoa</taxon>
        <taxon>Ecdysozoa</taxon>
        <taxon>Arthropoda</taxon>
        <taxon>Hexapoda</taxon>
        <taxon>Insecta</taxon>
        <taxon>Pterygota</taxon>
        <taxon>Palaeoptera</taxon>
        <taxon>Odonata</taxon>
        <taxon>Epiprocta</taxon>
        <taxon>Anisoptera</taxon>
        <taxon>Libelluloidea</taxon>
        <taxon>Libellulidae</taxon>
        <taxon>Ladona</taxon>
    </lineage>
</organism>
<feature type="domain" description="Chitin-binding type-2" evidence="7">
    <location>
        <begin position="270"/>
        <end position="327"/>
    </location>
</feature>
<reference evidence="8" key="1">
    <citation type="submission" date="2013-04" db="EMBL/GenBank/DDBJ databases">
        <authorList>
            <person name="Qu J."/>
            <person name="Murali S.C."/>
            <person name="Bandaranaike D."/>
            <person name="Bellair M."/>
            <person name="Blankenburg K."/>
            <person name="Chao H."/>
            <person name="Dinh H."/>
            <person name="Doddapaneni H."/>
            <person name="Downs B."/>
            <person name="Dugan-Rocha S."/>
            <person name="Elkadiri S."/>
            <person name="Gnanaolivu R.D."/>
            <person name="Hernandez B."/>
            <person name="Javaid M."/>
            <person name="Jayaseelan J.C."/>
            <person name="Lee S."/>
            <person name="Li M."/>
            <person name="Ming W."/>
            <person name="Munidasa M."/>
            <person name="Muniz J."/>
            <person name="Nguyen L."/>
            <person name="Ongeri F."/>
            <person name="Osuji N."/>
            <person name="Pu L.-L."/>
            <person name="Puazo M."/>
            <person name="Qu C."/>
            <person name="Quiroz J."/>
            <person name="Raj R."/>
            <person name="Weissenberger G."/>
            <person name="Xin Y."/>
            <person name="Zou X."/>
            <person name="Han Y."/>
            <person name="Richards S."/>
            <person name="Worley K."/>
            <person name="Muzny D."/>
            <person name="Gibbs R."/>
        </authorList>
    </citation>
    <scope>NUCLEOTIDE SEQUENCE</scope>
    <source>
        <strain evidence="8">Sampled in the wild</strain>
    </source>
</reference>
<dbReference type="Gene3D" id="2.170.140.10">
    <property type="entry name" value="Chitin binding domain"/>
    <property type="match status" value="2"/>
</dbReference>
<keyword evidence="1" id="KW-0147">Chitin-binding</keyword>
<dbReference type="GO" id="GO:0008061">
    <property type="term" value="F:chitin binding"/>
    <property type="evidence" value="ECO:0007669"/>
    <property type="project" value="UniProtKB-KW"/>
</dbReference>
<keyword evidence="2 6" id="KW-0732">Signal</keyword>
<keyword evidence="4" id="KW-1015">Disulfide bond</keyword>
<evidence type="ECO:0000313" key="8">
    <source>
        <dbReference type="EMBL" id="KAG8229755.1"/>
    </source>
</evidence>
<dbReference type="InterPro" id="IPR036508">
    <property type="entry name" value="Chitin-bd_dom_sf"/>
</dbReference>
<evidence type="ECO:0000256" key="4">
    <source>
        <dbReference type="ARBA" id="ARBA00023157"/>
    </source>
</evidence>
<dbReference type="SMART" id="SM00494">
    <property type="entry name" value="ChtBD2"/>
    <property type="match status" value="3"/>
</dbReference>
<dbReference type="PROSITE" id="PS50940">
    <property type="entry name" value="CHIT_BIND_II"/>
    <property type="match status" value="2"/>
</dbReference>
<keyword evidence="5" id="KW-0325">Glycoprotein</keyword>
<reference evidence="8" key="2">
    <citation type="submission" date="2017-10" db="EMBL/GenBank/DDBJ databases">
        <title>Ladona fulva Genome sequencing and assembly.</title>
        <authorList>
            <person name="Murali S."/>
            <person name="Richards S."/>
            <person name="Bandaranaike D."/>
            <person name="Bellair M."/>
            <person name="Blankenburg K."/>
            <person name="Chao H."/>
            <person name="Dinh H."/>
            <person name="Doddapaneni H."/>
            <person name="Dugan-Rocha S."/>
            <person name="Elkadiri S."/>
            <person name="Gnanaolivu R."/>
            <person name="Hernandez B."/>
            <person name="Skinner E."/>
            <person name="Javaid M."/>
            <person name="Lee S."/>
            <person name="Li M."/>
            <person name="Ming W."/>
            <person name="Munidasa M."/>
            <person name="Muniz J."/>
            <person name="Nguyen L."/>
            <person name="Hughes D."/>
            <person name="Osuji N."/>
            <person name="Pu L.-L."/>
            <person name="Puazo M."/>
            <person name="Qu C."/>
            <person name="Quiroz J."/>
            <person name="Raj R."/>
            <person name="Weissenberger G."/>
            <person name="Xin Y."/>
            <person name="Zou X."/>
            <person name="Han Y."/>
            <person name="Worley K."/>
            <person name="Muzny D."/>
            <person name="Gibbs R."/>
        </authorList>
    </citation>
    <scope>NUCLEOTIDE SEQUENCE</scope>
    <source>
        <strain evidence="8">Sampled in the wild</strain>
    </source>
</reference>
<evidence type="ECO:0000256" key="1">
    <source>
        <dbReference type="ARBA" id="ARBA00022669"/>
    </source>
</evidence>
<protein>
    <recommendedName>
        <fullName evidence="7">Chitin-binding type-2 domain-containing protein</fullName>
    </recommendedName>
</protein>
<feature type="domain" description="Chitin-binding type-2" evidence="7">
    <location>
        <begin position="181"/>
        <end position="240"/>
    </location>
</feature>
<dbReference type="OrthoDB" id="6020543at2759"/>
<dbReference type="Pfam" id="PF01607">
    <property type="entry name" value="CBM_14"/>
    <property type="match status" value="2"/>
</dbReference>
<dbReference type="EMBL" id="KZ308445">
    <property type="protein sequence ID" value="KAG8229755.1"/>
    <property type="molecule type" value="Genomic_DNA"/>
</dbReference>
<keyword evidence="3" id="KW-0677">Repeat</keyword>
<dbReference type="Proteomes" id="UP000792457">
    <property type="component" value="Unassembled WGS sequence"/>
</dbReference>
<dbReference type="SUPFAM" id="SSF57625">
    <property type="entry name" value="Invertebrate chitin-binding proteins"/>
    <property type="match status" value="3"/>
</dbReference>
<gene>
    <name evidence="8" type="ORF">J437_LFUL007053</name>
</gene>
<feature type="signal peptide" evidence="6">
    <location>
        <begin position="1"/>
        <end position="21"/>
    </location>
</feature>
<dbReference type="PANTHER" id="PTHR23301:SF106">
    <property type="entry name" value="CHITIN-BINDING TYPE-2 DOMAIN-CONTAINING PROTEIN-RELATED"/>
    <property type="match status" value="1"/>
</dbReference>
<feature type="chain" id="PRO_5035419370" description="Chitin-binding type-2 domain-containing protein" evidence="6">
    <location>
        <begin position="22"/>
        <end position="327"/>
    </location>
</feature>
<proteinExistence type="predicted"/>
<dbReference type="AlphaFoldDB" id="A0A8K0K9N8"/>
<evidence type="ECO:0000256" key="3">
    <source>
        <dbReference type="ARBA" id="ARBA00022737"/>
    </source>
</evidence>
<comment type="caution">
    <text evidence="8">The sequence shown here is derived from an EMBL/GenBank/DDBJ whole genome shotgun (WGS) entry which is preliminary data.</text>
</comment>
<dbReference type="InterPro" id="IPR051940">
    <property type="entry name" value="Chitin_bind-dev_reg"/>
</dbReference>
<evidence type="ECO:0000256" key="5">
    <source>
        <dbReference type="ARBA" id="ARBA00023180"/>
    </source>
</evidence>
<name>A0A8K0K9N8_LADFU</name>
<evidence type="ECO:0000313" key="9">
    <source>
        <dbReference type="Proteomes" id="UP000792457"/>
    </source>
</evidence>
<sequence>MSRLYITLVFGLAFSVNLISARSNTPMRREDGIHCYKEGLNANPDNSKEFIICAKDGEGKFIGATYSCSDGEEFDQNTMSCVQVLSRRKLRNIIPLGCGHCDTSTTAKPDVIPTTTVPEVTVPECKNRTIHCLPDCHTLRLCYESGGVYQHLSDVPCNEGDYCDDSTASCTNKIPSSCPADFTCMDSGYYPDPSDCTKYYICYPSDNIFLASAQYCAANQVYSTSKKICVPKIKLSDCHTVKCPAGVVQHAVFPGDASYYVICRDGKPEYVTCKSAGRMPDPDHCNQYYECTAGWLGSKFTLTSHSCPPGLGFNKATLLCDAETSCN</sequence>
<dbReference type="PANTHER" id="PTHR23301">
    <property type="entry name" value="CHITIN BINDING PERITROPHIN-A"/>
    <property type="match status" value="1"/>
</dbReference>
<accession>A0A8K0K9N8</accession>
<dbReference type="InterPro" id="IPR002557">
    <property type="entry name" value="Chitin-bd_dom"/>
</dbReference>